<evidence type="ECO:0000313" key="2">
    <source>
        <dbReference type="Proteomes" id="UP001066276"/>
    </source>
</evidence>
<dbReference type="InterPro" id="IPR042566">
    <property type="entry name" value="L1_C"/>
</dbReference>
<gene>
    <name evidence="1" type="ORF">NDU88_002854</name>
</gene>
<comment type="caution">
    <text evidence="1">The sequence shown here is derived from an EMBL/GenBank/DDBJ whole genome shotgun (WGS) entry which is preliminary data.</text>
</comment>
<dbReference type="Gene3D" id="3.30.250.20">
    <property type="entry name" value="L1 transposable element, C-terminal domain"/>
    <property type="match status" value="1"/>
</dbReference>
<accession>A0AAV7NIY0</accession>
<protein>
    <submittedName>
        <fullName evidence="1">Uncharacterized protein</fullName>
    </submittedName>
</protein>
<name>A0AAV7NIY0_PLEWA</name>
<sequence>MAPTVLSDIVGIERARMVPIRKPIPGGPPRPIVAMILNFGDQDVLLQATRERALILVDYVRVSLFPDYTIATQHKLASFQEVKRQLRTEGLTYALLLTVKLKVLYDQQIHFSEAPEQALDGWNNTSLIPGSGN</sequence>
<proteinExistence type="predicted"/>
<evidence type="ECO:0000313" key="1">
    <source>
        <dbReference type="EMBL" id="KAJ1114619.1"/>
    </source>
</evidence>
<keyword evidence="2" id="KW-1185">Reference proteome</keyword>
<organism evidence="1 2">
    <name type="scientific">Pleurodeles waltl</name>
    <name type="common">Iberian ribbed newt</name>
    <dbReference type="NCBI Taxonomy" id="8319"/>
    <lineage>
        <taxon>Eukaryota</taxon>
        <taxon>Metazoa</taxon>
        <taxon>Chordata</taxon>
        <taxon>Craniata</taxon>
        <taxon>Vertebrata</taxon>
        <taxon>Euteleostomi</taxon>
        <taxon>Amphibia</taxon>
        <taxon>Batrachia</taxon>
        <taxon>Caudata</taxon>
        <taxon>Salamandroidea</taxon>
        <taxon>Salamandridae</taxon>
        <taxon>Pleurodelinae</taxon>
        <taxon>Pleurodeles</taxon>
    </lineage>
</organism>
<dbReference type="AlphaFoldDB" id="A0AAV7NIY0"/>
<dbReference type="Proteomes" id="UP001066276">
    <property type="component" value="Chromosome 8"/>
</dbReference>
<dbReference type="EMBL" id="JANPWB010000012">
    <property type="protein sequence ID" value="KAJ1114619.1"/>
    <property type="molecule type" value="Genomic_DNA"/>
</dbReference>
<reference evidence="1" key="1">
    <citation type="journal article" date="2022" name="bioRxiv">
        <title>Sequencing and chromosome-scale assembly of the giantPleurodeles waltlgenome.</title>
        <authorList>
            <person name="Brown T."/>
            <person name="Elewa A."/>
            <person name="Iarovenko S."/>
            <person name="Subramanian E."/>
            <person name="Araus A.J."/>
            <person name="Petzold A."/>
            <person name="Susuki M."/>
            <person name="Suzuki K.-i.T."/>
            <person name="Hayashi T."/>
            <person name="Toyoda A."/>
            <person name="Oliveira C."/>
            <person name="Osipova E."/>
            <person name="Leigh N.D."/>
            <person name="Simon A."/>
            <person name="Yun M.H."/>
        </authorList>
    </citation>
    <scope>NUCLEOTIDE SEQUENCE</scope>
    <source>
        <strain evidence="1">20211129_DDA</strain>
        <tissue evidence="1">Liver</tissue>
    </source>
</reference>